<evidence type="ECO:0000313" key="1">
    <source>
        <dbReference type="EMBL" id="CUV10240.1"/>
    </source>
</evidence>
<gene>
    <name evidence="1" type="ORF">MGWOODY_Mmi1726</name>
</gene>
<accession>A0A160VHF8</accession>
<organism evidence="1">
    <name type="scientific">hydrothermal vent metagenome</name>
    <dbReference type="NCBI Taxonomy" id="652676"/>
    <lineage>
        <taxon>unclassified sequences</taxon>
        <taxon>metagenomes</taxon>
        <taxon>ecological metagenomes</taxon>
    </lineage>
</organism>
<protein>
    <submittedName>
        <fullName evidence="1">Uncharacterized protein</fullName>
    </submittedName>
</protein>
<dbReference type="EMBL" id="FAXC01000383">
    <property type="protein sequence ID" value="CUV10240.1"/>
    <property type="molecule type" value="Genomic_DNA"/>
</dbReference>
<dbReference type="AlphaFoldDB" id="A0A160VHF8"/>
<name>A0A160VHF8_9ZZZZ</name>
<reference evidence="1" key="1">
    <citation type="submission" date="2015-10" db="EMBL/GenBank/DDBJ databases">
        <authorList>
            <person name="Gilbert D.G."/>
        </authorList>
    </citation>
    <scope>NUCLEOTIDE SEQUENCE</scope>
</reference>
<sequence>MKQNDMKSSKYRFGPGRSIQDALRLVSQGMYWKFGKH</sequence>
<proteinExistence type="predicted"/>